<reference evidence="7" key="1">
    <citation type="submission" date="2023-06" db="EMBL/GenBank/DDBJ databases">
        <title>Genomic analysis of the entomopathogenic nematode Steinernema hermaphroditum.</title>
        <authorList>
            <person name="Schwarz E.M."/>
            <person name="Heppert J.K."/>
            <person name="Baniya A."/>
            <person name="Schwartz H.T."/>
            <person name="Tan C.-H."/>
            <person name="Antoshechkin I."/>
            <person name="Sternberg P.W."/>
            <person name="Goodrich-Blair H."/>
            <person name="Dillman A.R."/>
        </authorList>
    </citation>
    <scope>NUCLEOTIDE SEQUENCE</scope>
    <source>
        <strain evidence="7">PS9179</strain>
        <tissue evidence="7">Whole animal</tissue>
    </source>
</reference>
<evidence type="ECO:0000313" key="7">
    <source>
        <dbReference type="EMBL" id="KAK0419001.1"/>
    </source>
</evidence>
<dbReference type="SUPFAM" id="SSF81321">
    <property type="entry name" value="Family A G protein-coupled receptor-like"/>
    <property type="match status" value="1"/>
</dbReference>
<proteinExistence type="predicted"/>
<accession>A0AA39I723</accession>
<keyword evidence="4 5" id="KW-0472">Membrane</keyword>
<dbReference type="AlphaFoldDB" id="A0AA39I723"/>
<protein>
    <recommendedName>
        <fullName evidence="6">G-protein coupled receptors family 1 profile domain-containing protein</fullName>
    </recommendedName>
</protein>
<dbReference type="PROSITE" id="PS50262">
    <property type="entry name" value="G_PROTEIN_RECEP_F1_2"/>
    <property type="match status" value="1"/>
</dbReference>
<evidence type="ECO:0000256" key="2">
    <source>
        <dbReference type="ARBA" id="ARBA00022692"/>
    </source>
</evidence>
<feature type="transmembrane region" description="Helical" evidence="5">
    <location>
        <begin position="243"/>
        <end position="271"/>
    </location>
</feature>
<organism evidence="7 8">
    <name type="scientific">Steinernema hermaphroditum</name>
    <dbReference type="NCBI Taxonomy" id="289476"/>
    <lineage>
        <taxon>Eukaryota</taxon>
        <taxon>Metazoa</taxon>
        <taxon>Ecdysozoa</taxon>
        <taxon>Nematoda</taxon>
        <taxon>Chromadorea</taxon>
        <taxon>Rhabditida</taxon>
        <taxon>Tylenchina</taxon>
        <taxon>Panagrolaimomorpha</taxon>
        <taxon>Strongyloidoidea</taxon>
        <taxon>Steinernematidae</taxon>
        <taxon>Steinernema</taxon>
    </lineage>
</organism>
<keyword evidence="3 5" id="KW-1133">Transmembrane helix</keyword>
<evidence type="ECO:0000256" key="5">
    <source>
        <dbReference type="SAM" id="Phobius"/>
    </source>
</evidence>
<dbReference type="EMBL" id="JAUCMV010000002">
    <property type="protein sequence ID" value="KAK0419001.1"/>
    <property type="molecule type" value="Genomic_DNA"/>
</dbReference>
<gene>
    <name evidence="7" type="ORF">QR680_013897</name>
</gene>
<dbReference type="InterPro" id="IPR017452">
    <property type="entry name" value="GPCR_Rhodpsn_7TM"/>
</dbReference>
<evidence type="ECO:0000313" key="8">
    <source>
        <dbReference type="Proteomes" id="UP001175271"/>
    </source>
</evidence>
<feature type="transmembrane region" description="Helical" evidence="5">
    <location>
        <begin position="277"/>
        <end position="300"/>
    </location>
</feature>
<evidence type="ECO:0000256" key="1">
    <source>
        <dbReference type="ARBA" id="ARBA00004370"/>
    </source>
</evidence>
<evidence type="ECO:0000256" key="3">
    <source>
        <dbReference type="ARBA" id="ARBA00022989"/>
    </source>
</evidence>
<feature type="transmembrane region" description="Helical" evidence="5">
    <location>
        <begin position="65"/>
        <end position="84"/>
    </location>
</feature>
<feature type="transmembrane region" description="Helical" evidence="5">
    <location>
        <begin position="112"/>
        <end position="134"/>
    </location>
</feature>
<feature type="transmembrane region" description="Helical" evidence="5">
    <location>
        <begin position="155"/>
        <end position="177"/>
    </location>
</feature>
<comment type="caution">
    <text evidence="7">The sequence shown here is derived from an EMBL/GenBank/DDBJ whole genome shotgun (WGS) entry which is preliminary data.</text>
</comment>
<comment type="subcellular location">
    <subcellularLocation>
        <location evidence="1">Membrane</location>
    </subcellularLocation>
</comment>
<dbReference type="Proteomes" id="UP001175271">
    <property type="component" value="Unassembled WGS sequence"/>
</dbReference>
<feature type="domain" description="G-protein coupled receptors family 1 profile" evidence="6">
    <location>
        <begin position="47"/>
        <end position="301"/>
    </location>
</feature>
<feature type="transmembrane region" description="Helical" evidence="5">
    <location>
        <begin position="197"/>
        <end position="223"/>
    </location>
</feature>
<dbReference type="GO" id="GO:0016020">
    <property type="term" value="C:membrane"/>
    <property type="evidence" value="ECO:0007669"/>
    <property type="project" value="UniProtKB-SubCell"/>
</dbReference>
<dbReference type="PANTHER" id="PTHR23360">
    <property type="entry name" value="G-PROTEIN COUPLED RECEPTORS FAMILY 1 PROFILE DOMAIN-CONTAINING PROTEIN-RELATED"/>
    <property type="match status" value="1"/>
</dbReference>
<dbReference type="PANTHER" id="PTHR23360:SF69">
    <property type="entry name" value="G-PROTEIN COUPLED RECEPTORS FAMILY 1 PROFILE DOMAIN-CONTAINING PROTEIN-RELATED"/>
    <property type="match status" value="1"/>
</dbReference>
<name>A0AA39I723_9BILA</name>
<dbReference type="Gene3D" id="1.20.1070.10">
    <property type="entry name" value="Rhodopsin 7-helix transmembrane proteins"/>
    <property type="match status" value="1"/>
</dbReference>
<evidence type="ECO:0000259" key="6">
    <source>
        <dbReference type="PROSITE" id="PS50262"/>
    </source>
</evidence>
<sequence length="350" mass="38901">MADFPIVSTSTVVGTVDVTDNFVFDSATPTLFMCGLYMVLGVTAIGANILNIAIFLTNDELRRKYIFYIALDAGEMINGLSYVLTSIGRGSGVLDGTFGVPITYHDCFFNRYWVHTLIMGTELPALITVVISIERILAVHKPKLYSAIVTHRTKVASLVGVVVLQLCSLTIAGISAYENMEKSNTRHCAIITSTATFFSTFHFTFIACAYVVSFVSLLVIYIIHRQIKKNAQNSYGRRRNPQLGLFLSVTGSSIILVAMPSIVMIGIRWHWFTVNDIGVGLTYATTGFLSVTNTILNFIFREEYRIQLKQFIRFNLKSAGGSRVFVTSRISPLTEIGRLREGVTSHRESR</sequence>
<dbReference type="CDD" id="cd00637">
    <property type="entry name" value="7tm_classA_rhodopsin-like"/>
    <property type="match status" value="1"/>
</dbReference>
<keyword evidence="2 5" id="KW-0812">Transmembrane</keyword>
<evidence type="ECO:0000256" key="4">
    <source>
        <dbReference type="ARBA" id="ARBA00023136"/>
    </source>
</evidence>
<dbReference type="InterPro" id="IPR047130">
    <property type="entry name" value="7TM_GPCR_Srsx_nematod"/>
</dbReference>
<feature type="transmembrane region" description="Helical" evidence="5">
    <location>
        <begin position="30"/>
        <end position="53"/>
    </location>
</feature>
<keyword evidence="8" id="KW-1185">Reference proteome</keyword>